<feature type="transmembrane region" description="Helical" evidence="9">
    <location>
        <begin position="640"/>
        <end position="660"/>
    </location>
</feature>
<feature type="transmembrane region" description="Helical" evidence="9">
    <location>
        <begin position="681"/>
        <end position="701"/>
    </location>
</feature>
<evidence type="ECO:0000256" key="1">
    <source>
        <dbReference type="ARBA" id="ARBA00004141"/>
    </source>
</evidence>
<dbReference type="OrthoDB" id="10264220at2759"/>
<evidence type="ECO:0000256" key="3">
    <source>
        <dbReference type="ARBA" id="ARBA00022448"/>
    </source>
</evidence>
<dbReference type="EMBL" id="MLAK01000829">
    <property type="protein sequence ID" value="OHT03376.1"/>
    <property type="molecule type" value="Genomic_DNA"/>
</dbReference>
<dbReference type="GO" id="GO:0046961">
    <property type="term" value="F:proton-transporting ATPase activity, rotational mechanism"/>
    <property type="evidence" value="ECO:0007669"/>
    <property type="project" value="InterPro"/>
</dbReference>
<comment type="similarity">
    <text evidence="2 9">Belongs to the V-ATPase 116 kDa subunit family.</text>
</comment>
<keyword evidence="8 9" id="KW-0472">Membrane</keyword>
<dbReference type="GO" id="GO:0051117">
    <property type="term" value="F:ATPase binding"/>
    <property type="evidence" value="ECO:0007669"/>
    <property type="project" value="TreeGrafter"/>
</dbReference>
<dbReference type="Pfam" id="PF01496">
    <property type="entry name" value="V_ATPase_I"/>
    <property type="match status" value="1"/>
</dbReference>
<feature type="transmembrane region" description="Helical" evidence="9">
    <location>
        <begin position="735"/>
        <end position="758"/>
    </location>
</feature>
<evidence type="ECO:0000256" key="6">
    <source>
        <dbReference type="ARBA" id="ARBA00022989"/>
    </source>
</evidence>
<keyword evidence="11" id="KW-1185">Reference proteome</keyword>
<dbReference type="PIRSF" id="PIRSF001293">
    <property type="entry name" value="ATP6V0A1"/>
    <property type="match status" value="1"/>
</dbReference>
<feature type="transmembrane region" description="Helical" evidence="9">
    <location>
        <begin position="459"/>
        <end position="477"/>
    </location>
</feature>
<dbReference type="PANTHER" id="PTHR11629:SF63">
    <property type="entry name" value="V-TYPE PROTON ATPASE SUBUNIT A"/>
    <property type="match status" value="1"/>
</dbReference>
<keyword evidence="3 9" id="KW-0813">Transport</keyword>
<comment type="function">
    <text evidence="9">Essential component of the vacuolar proton pump (V-ATPase), a multimeric enzyme that catalyzes the translocation of protons across the membranes. Required for assembly and activity of the V-ATPase.</text>
</comment>
<dbReference type="VEuPathDB" id="TrichDB:TRFO_29242"/>
<comment type="subcellular location">
    <subcellularLocation>
        <location evidence="1">Membrane</location>
        <topology evidence="1">Multi-pass membrane protein</topology>
    </subcellularLocation>
</comment>
<evidence type="ECO:0000256" key="7">
    <source>
        <dbReference type="ARBA" id="ARBA00023065"/>
    </source>
</evidence>
<accession>A0A1J4JY43</accession>
<dbReference type="Proteomes" id="UP000179807">
    <property type="component" value="Unassembled WGS sequence"/>
</dbReference>
<keyword evidence="6 9" id="KW-1133">Transmembrane helix</keyword>
<reference evidence="10" key="1">
    <citation type="submission" date="2016-10" db="EMBL/GenBank/DDBJ databases">
        <authorList>
            <person name="Benchimol M."/>
            <person name="Almeida L.G."/>
            <person name="Vasconcelos A.T."/>
            <person name="Perreira-Neves A."/>
            <person name="Rosa I.A."/>
            <person name="Tasca T."/>
            <person name="Bogo M.R."/>
            <person name="de Souza W."/>
        </authorList>
    </citation>
    <scope>NUCLEOTIDE SEQUENCE [LARGE SCALE GENOMIC DNA]</scope>
    <source>
        <strain evidence="10">K</strain>
    </source>
</reference>
<evidence type="ECO:0000256" key="2">
    <source>
        <dbReference type="ARBA" id="ARBA00009904"/>
    </source>
</evidence>
<dbReference type="AlphaFoldDB" id="A0A1J4JY43"/>
<name>A0A1J4JY43_9EUKA</name>
<evidence type="ECO:0000313" key="11">
    <source>
        <dbReference type="Proteomes" id="UP000179807"/>
    </source>
</evidence>
<keyword evidence="4 9" id="KW-0812">Transmembrane</keyword>
<dbReference type="RefSeq" id="XP_068356512.1">
    <property type="nucleotide sequence ID" value="XM_068506663.1"/>
</dbReference>
<sequence length="801" mass="91871">MTKSSIFFPEPMNSVEIICPIESAYHCISQLALRGLVQIEDVNGDNFAVPKRYSENYMQCEEAERSLRFFEEHLSKTLDANGRPLLPKAPSFQEYTITHHNMNLADTLQAIRDADAQLHEKVDLYQQLRTQRLQRQKKLQALRFYRPIIETESVSRVRRLSDTSSIELSILNDNTMISSVTGFCPSQQLRKLLTTVYRVSRRNIIYNIGEAVGEFTPYVIFVSSSAILSKIVRIAESFSPDVYEFPGDSMQLQQIETELTAEISQMTGLDQQTSEVNRAFLQDIAQSFWKWRCFICQEKQIWMTMDYGDFSIESSVIYRGWIARRLYPELAHIVETARQMSGSPVPIQIQTVTAEQLLEANEKKPRDQRKEIVVPTWIQKNNFLKGFQTLNDAYGIPNYDELNGGAFYCIYPFLFAIMFGDVGHAIFYVLIAIAILLLDPIVKKKGIDLGEIGGSVFGFKWLVVFAAICSLYCGFIYNECFGLPFSTFKSNWVVDENLTTDSLVKYKQEGTVYPFGIDYMWYFKDNELIFLNSYKMKLSVVMGILQMIFGMFLQLINHIHRRSLYEILVKWLPEMLYLVPFFGYMVVLIIMKWCTHFQGNDDFAPSEQLNGVNLIQVMIGMILNIGSEHDLSLQLYEGCWNIQNVIVMIFIISIPYLLFVKPICECVITKRKGEEINILEIFVMNLIDVIEFCLSALSHTASYLRLWALSLAHSQLSHVIYEELFVMTLDTNNPVMLFIGFAAFATLSAAILLAMEAFSALLHAIRLMWVELSSKFYSGMGTAFKSTSLKKALKKVGVRAH</sequence>
<feature type="transmembrane region" description="Helical" evidence="9">
    <location>
        <begin position="413"/>
        <end position="438"/>
    </location>
</feature>
<comment type="caution">
    <text evidence="10">The sequence shown here is derived from an EMBL/GenBank/DDBJ whole genome shotgun (WGS) entry which is preliminary data.</text>
</comment>
<evidence type="ECO:0000313" key="10">
    <source>
        <dbReference type="EMBL" id="OHT03376.1"/>
    </source>
</evidence>
<feature type="transmembrane region" description="Helical" evidence="9">
    <location>
        <begin position="576"/>
        <end position="593"/>
    </location>
</feature>
<gene>
    <name evidence="10" type="primary">vatM</name>
    <name evidence="10" type="ORF">TRFO_29242</name>
</gene>
<evidence type="ECO:0000256" key="4">
    <source>
        <dbReference type="ARBA" id="ARBA00022692"/>
    </source>
</evidence>
<dbReference type="InterPro" id="IPR002490">
    <property type="entry name" value="V-ATPase_116kDa_su"/>
</dbReference>
<keyword evidence="5 9" id="KW-0375">Hydrogen ion transport</keyword>
<evidence type="ECO:0000256" key="9">
    <source>
        <dbReference type="RuleBase" id="RU361189"/>
    </source>
</evidence>
<dbReference type="GO" id="GO:0007035">
    <property type="term" value="P:vacuolar acidification"/>
    <property type="evidence" value="ECO:0007669"/>
    <property type="project" value="TreeGrafter"/>
</dbReference>
<proteinExistence type="inferred from homology"/>
<keyword evidence="7 9" id="KW-0406">Ion transport</keyword>
<organism evidence="10 11">
    <name type="scientific">Tritrichomonas foetus</name>
    <dbReference type="NCBI Taxonomy" id="1144522"/>
    <lineage>
        <taxon>Eukaryota</taxon>
        <taxon>Metamonada</taxon>
        <taxon>Parabasalia</taxon>
        <taxon>Tritrichomonadida</taxon>
        <taxon>Tritrichomonadidae</taxon>
        <taxon>Tritrichomonas</taxon>
    </lineage>
</organism>
<feature type="transmembrane region" description="Helical" evidence="9">
    <location>
        <begin position="538"/>
        <end position="556"/>
    </location>
</feature>
<protein>
    <recommendedName>
        <fullName evidence="9">V-type proton ATPase subunit a</fullName>
    </recommendedName>
</protein>
<dbReference type="PANTHER" id="PTHR11629">
    <property type="entry name" value="VACUOLAR PROTON ATPASES"/>
    <property type="match status" value="1"/>
</dbReference>
<evidence type="ECO:0000256" key="8">
    <source>
        <dbReference type="ARBA" id="ARBA00023136"/>
    </source>
</evidence>
<dbReference type="GO" id="GO:0000220">
    <property type="term" value="C:vacuolar proton-transporting V-type ATPase, V0 domain"/>
    <property type="evidence" value="ECO:0007669"/>
    <property type="project" value="InterPro"/>
</dbReference>
<evidence type="ECO:0000256" key="5">
    <source>
        <dbReference type="ARBA" id="ARBA00022781"/>
    </source>
</evidence>
<dbReference type="InterPro" id="IPR026028">
    <property type="entry name" value="V-type_ATPase_116kDa_su_euka"/>
</dbReference>
<dbReference type="GeneID" id="94841367"/>